<comment type="subunit">
    <text evidence="12">Monomer.</text>
</comment>
<evidence type="ECO:0000256" key="2">
    <source>
        <dbReference type="ARBA" id="ARBA00022763"/>
    </source>
</evidence>
<dbReference type="PANTHER" id="PTHR47642:SF5">
    <property type="entry name" value="ATP-DEPENDENT DNA HELICASE"/>
    <property type="match status" value="1"/>
</dbReference>
<dbReference type="InParanoid" id="K2RP69"/>
<dbReference type="GO" id="GO:0000723">
    <property type="term" value="P:telomere maintenance"/>
    <property type="evidence" value="ECO:0007669"/>
    <property type="project" value="InterPro"/>
</dbReference>
<organism evidence="16 17">
    <name type="scientific">Macrophomina phaseolina (strain MS6)</name>
    <name type="common">Charcoal rot fungus</name>
    <dbReference type="NCBI Taxonomy" id="1126212"/>
    <lineage>
        <taxon>Eukaryota</taxon>
        <taxon>Fungi</taxon>
        <taxon>Dikarya</taxon>
        <taxon>Ascomycota</taxon>
        <taxon>Pezizomycotina</taxon>
        <taxon>Dothideomycetes</taxon>
        <taxon>Dothideomycetes incertae sedis</taxon>
        <taxon>Botryosphaeriales</taxon>
        <taxon>Botryosphaeriaceae</taxon>
        <taxon>Macrophomina</taxon>
    </lineage>
</organism>
<evidence type="ECO:0000256" key="13">
    <source>
        <dbReference type="SAM" id="MobiDB-lite"/>
    </source>
</evidence>
<dbReference type="VEuPathDB" id="FungiDB:MPH_08288"/>
<comment type="function">
    <text evidence="12">DNA-dependent ATPase and 5'-3' DNA helicase required for the maintenance of both mitochondrial and nuclear genome stability.</text>
</comment>
<feature type="compositionally biased region" description="Polar residues" evidence="13">
    <location>
        <begin position="57"/>
        <end position="70"/>
    </location>
</feature>
<dbReference type="CDD" id="cd18037">
    <property type="entry name" value="DEXSc_Pif1_like"/>
    <property type="match status" value="1"/>
</dbReference>
<evidence type="ECO:0000256" key="4">
    <source>
        <dbReference type="ARBA" id="ARBA00022806"/>
    </source>
</evidence>
<feature type="domain" description="DNA helicase Pif1-like DEAD-box helicase" evidence="14">
    <location>
        <begin position="146"/>
        <end position="352"/>
    </location>
</feature>
<keyword evidence="1 12" id="KW-0547">Nucleotide-binding</keyword>
<dbReference type="Gene3D" id="3.40.50.300">
    <property type="entry name" value="P-loop containing nucleotide triphosphate hydrolases"/>
    <property type="match status" value="1"/>
</dbReference>
<keyword evidence="11 12" id="KW-0539">Nucleus</keyword>
<keyword evidence="9 12" id="KW-0234">DNA repair</keyword>
<dbReference type="GO" id="GO:0003677">
    <property type="term" value="F:DNA binding"/>
    <property type="evidence" value="ECO:0007669"/>
    <property type="project" value="UniProtKB-KW"/>
</dbReference>
<feature type="DNA-binding region" evidence="12">
    <location>
        <begin position="585"/>
        <end position="604"/>
    </location>
</feature>
<evidence type="ECO:0000256" key="5">
    <source>
        <dbReference type="ARBA" id="ARBA00022840"/>
    </source>
</evidence>
<dbReference type="CDD" id="cd18809">
    <property type="entry name" value="SF1_C_RecD"/>
    <property type="match status" value="1"/>
</dbReference>
<dbReference type="InterPro" id="IPR048293">
    <property type="entry name" value="PIF1_RRM3_pfh1"/>
</dbReference>
<feature type="region of interest" description="Disordered" evidence="13">
    <location>
        <begin position="45"/>
        <end position="70"/>
    </location>
</feature>
<evidence type="ECO:0000313" key="17">
    <source>
        <dbReference type="Proteomes" id="UP000007129"/>
    </source>
</evidence>
<reference evidence="16 17" key="1">
    <citation type="journal article" date="2012" name="BMC Genomics">
        <title>Tools to kill: Genome of one of the most destructive plant pathogenic fungi Macrophomina phaseolina.</title>
        <authorList>
            <person name="Islam M.S."/>
            <person name="Haque M.S."/>
            <person name="Islam M.M."/>
            <person name="Emdad E.M."/>
            <person name="Halim A."/>
            <person name="Hossen Q.M.M."/>
            <person name="Hossain M.Z."/>
            <person name="Ahmed B."/>
            <person name="Rahim S."/>
            <person name="Rahman M.S."/>
            <person name="Alam M.M."/>
            <person name="Hou S."/>
            <person name="Wan X."/>
            <person name="Saito J.A."/>
            <person name="Alam M."/>
        </authorList>
    </citation>
    <scope>NUCLEOTIDE SEQUENCE [LARGE SCALE GENOMIC DNA]</scope>
    <source>
        <strain evidence="16 17">MS6</strain>
    </source>
</reference>
<keyword evidence="5 12" id="KW-0067">ATP-binding</keyword>
<keyword evidence="3 12" id="KW-0378">Hydrolase</keyword>
<dbReference type="InterPro" id="IPR051055">
    <property type="entry name" value="PIF1_helicase"/>
</dbReference>
<evidence type="ECO:0000313" key="16">
    <source>
        <dbReference type="EMBL" id="EKG14532.1"/>
    </source>
</evidence>
<dbReference type="GO" id="GO:0005739">
    <property type="term" value="C:mitochondrion"/>
    <property type="evidence" value="ECO:0007669"/>
    <property type="project" value="UniProtKB-SubCell"/>
</dbReference>
<dbReference type="EC" id="5.6.2.3" evidence="12"/>
<evidence type="ECO:0000256" key="3">
    <source>
        <dbReference type="ARBA" id="ARBA00022801"/>
    </source>
</evidence>
<dbReference type="InterPro" id="IPR010285">
    <property type="entry name" value="DNA_helicase_pif1-like_DEAD"/>
</dbReference>
<keyword evidence="2 12" id="KW-0227">DNA damage</keyword>
<dbReference type="GO" id="GO:0006281">
    <property type="term" value="P:DNA repair"/>
    <property type="evidence" value="ECO:0007669"/>
    <property type="project" value="UniProtKB-UniRule"/>
</dbReference>
<comment type="similarity">
    <text evidence="12">Belongs to the helicase family. PIF1 subfamily.</text>
</comment>
<gene>
    <name evidence="12" type="primary">PIF1</name>
    <name evidence="16" type="ORF">MPH_08288</name>
</gene>
<evidence type="ECO:0000259" key="15">
    <source>
        <dbReference type="Pfam" id="PF21530"/>
    </source>
</evidence>
<protein>
    <recommendedName>
        <fullName evidence="12">ATP-dependent DNA helicase PIF1</fullName>
        <ecNumber evidence="12">5.6.2.3</ecNumber>
    </recommendedName>
    <alternativeName>
        <fullName evidence="12">DNA 5'-3' helicase PIF1</fullName>
    </alternativeName>
    <alternativeName>
        <fullName evidence="12">DNA repair and recombination helicase PIF1</fullName>
    </alternativeName>
</protein>
<evidence type="ECO:0000256" key="11">
    <source>
        <dbReference type="ARBA" id="ARBA00023242"/>
    </source>
</evidence>
<dbReference type="InterPro" id="IPR049163">
    <property type="entry name" value="Pif1-like_2B_dom"/>
</dbReference>
<feature type="region of interest" description="Disordered" evidence="13">
    <location>
        <begin position="471"/>
        <end position="495"/>
    </location>
</feature>
<dbReference type="STRING" id="1126212.K2RP69"/>
<dbReference type="EMBL" id="AHHD01000346">
    <property type="protein sequence ID" value="EKG14532.1"/>
    <property type="molecule type" value="Genomic_DNA"/>
</dbReference>
<name>K2RP69_MACPH</name>
<dbReference type="PANTHER" id="PTHR47642">
    <property type="entry name" value="ATP-DEPENDENT DNA HELICASE"/>
    <property type="match status" value="1"/>
</dbReference>
<keyword evidence="4 12" id="KW-0347">Helicase</keyword>
<dbReference type="GO" id="GO:0005634">
    <property type="term" value="C:nucleus"/>
    <property type="evidence" value="ECO:0007669"/>
    <property type="project" value="UniProtKB-SubCell"/>
</dbReference>
<keyword evidence="8 12" id="KW-0233">DNA recombination</keyword>
<proteinExistence type="inferred from homology"/>
<accession>K2RP69</accession>
<evidence type="ECO:0000259" key="14">
    <source>
        <dbReference type="Pfam" id="PF05970"/>
    </source>
</evidence>
<dbReference type="Proteomes" id="UP000007129">
    <property type="component" value="Unassembled WGS sequence"/>
</dbReference>
<keyword evidence="6 12" id="KW-0238">DNA-binding</keyword>
<evidence type="ECO:0000256" key="6">
    <source>
        <dbReference type="ARBA" id="ARBA00023125"/>
    </source>
</evidence>
<dbReference type="Pfam" id="PF21530">
    <property type="entry name" value="Pif1_2B_dom"/>
    <property type="match status" value="1"/>
</dbReference>
<feature type="compositionally biased region" description="Low complexity" evidence="13">
    <location>
        <begin position="481"/>
        <end position="494"/>
    </location>
</feature>
<dbReference type="GO" id="GO:0043139">
    <property type="term" value="F:5'-3' DNA helicase activity"/>
    <property type="evidence" value="ECO:0007669"/>
    <property type="project" value="UniProtKB-UniRule"/>
</dbReference>
<dbReference type="AlphaFoldDB" id="K2RP69"/>
<dbReference type="SUPFAM" id="SSF52540">
    <property type="entry name" value="P-loop containing nucleoside triphosphate hydrolases"/>
    <property type="match status" value="2"/>
</dbReference>
<dbReference type="GO" id="GO:0016887">
    <property type="term" value="F:ATP hydrolysis activity"/>
    <property type="evidence" value="ECO:0007669"/>
    <property type="project" value="RHEA"/>
</dbReference>
<evidence type="ECO:0000256" key="12">
    <source>
        <dbReference type="HAMAP-Rule" id="MF_03176"/>
    </source>
</evidence>
<dbReference type="GO" id="GO:0005524">
    <property type="term" value="F:ATP binding"/>
    <property type="evidence" value="ECO:0007669"/>
    <property type="project" value="UniProtKB-UniRule"/>
</dbReference>
<dbReference type="OrthoDB" id="432234at2759"/>
<comment type="caution">
    <text evidence="16">The sequence shown here is derived from an EMBL/GenBank/DDBJ whole genome shotgun (WGS) entry which is preliminary data.</text>
</comment>
<comment type="cofactor">
    <cofactor evidence="12">
        <name>Mg(2+)</name>
        <dbReference type="ChEBI" id="CHEBI:18420"/>
    </cofactor>
</comment>
<dbReference type="GO" id="GO:0006310">
    <property type="term" value="P:DNA recombination"/>
    <property type="evidence" value="ECO:0007669"/>
    <property type="project" value="UniProtKB-UniRule"/>
</dbReference>
<feature type="domain" description="DNA helicase Pif1-like 2B" evidence="15">
    <location>
        <begin position="421"/>
        <end position="460"/>
    </location>
</feature>
<evidence type="ECO:0000256" key="8">
    <source>
        <dbReference type="ARBA" id="ARBA00023172"/>
    </source>
</evidence>
<keyword evidence="7 12" id="KW-0496">Mitochondrion</keyword>
<evidence type="ECO:0000256" key="9">
    <source>
        <dbReference type="ARBA" id="ARBA00023204"/>
    </source>
</evidence>
<sequence>MFFSIPSRMTSGLVNGIFARRKKSHDLSSRPRTCFPVVSLPRLTSSPQIHHRDGTRRYSNTAQSHGFVGTSSKPSHLASCSARVSHASSSRIEWAPYKPFCSSLRQLSTTPSLAKKKSRQKGLKASVVSFKKDKGTSEFLSSQDGLNAEQRVILDLILNRRKNVFFTGPAGTGKSFLLHKVIEGLTIKYLEDDKSAWRIAVTASTGLAAYNIGGTTLHRFAGIGIGKAPTAKLIMEIFKSEPKLRRWMLIKVLIIDEISMVDATLFDKLDVIARAVRGVDKPFGGIQLVITGDFFQLPPVLQGSDQGGPRFCFEAKAWKAAVEHTISLTQIYRQRDPEFASMLNEIREGTLSPTTIGMFRRLSRPLTARTENEPEATALFPLRREADAANARRLHKIKSTLHTYEARERGMIEDAATRKKLLADCMAPAVLQLKRGAQVMLIKNIDSTLVNGSVGRVVGFATRHTFLHDRWDDEDGDGQADEQQSPPSSSTTAAHSPELHLPLYPVVRFALAQGGTRTELCAPAEWKVERWAPDPWSDDGWAVEELAVRTQVPLILGWALSIHKSQGQTLERVRVDLASVFETGQAYVALSRATGVDGLQVLNFDPSRVAVHPKVRAFYREFVAASPA</sequence>
<dbReference type="InterPro" id="IPR027417">
    <property type="entry name" value="P-loop_NTPase"/>
</dbReference>
<evidence type="ECO:0000256" key="1">
    <source>
        <dbReference type="ARBA" id="ARBA00022741"/>
    </source>
</evidence>
<comment type="catalytic activity">
    <reaction evidence="12">
        <text>ATP + H2O = ADP + phosphate + H(+)</text>
        <dbReference type="Rhea" id="RHEA:13065"/>
        <dbReference type="ChEBI" id="CHEBI:15377"/>
        <dbReference type="ChEBI" id="CHEBI:15378"/>
        <dbReference type="ChEBI" id="CHEBI:30616"/>
        <dbReference type="ChEBI" id="CHEBI:43474"/>
        <dbReference type="ChEBI" id="CHEBI:456216"/>
        <dbReference type="EC" id="5.6.2.3"/>
    </reaction>
</comment>
<evidence type="ECO:0000256" key="7">
    <source>
        <dbReference type="ARBA" id="ARBA00023128"/>
    </source>
</evidence>
<keyword evidence="10 12" id="KW-0413">Isomerase</keyword>
<feature type="binding site" evidence="12">
    <location>
        <begin position="168"/>
        <end position="175"/>
    </location>
    <ligand>
        <name>ATP</name>
        <dbReference type="ChEBI" id="CHEBI:30616"/>
    </ligand>
</feature>
<dbReference type="HOGENOM" id="CLU_001613_0_2_1"/>
<comment type="subcellular location">
    <subcellularLocation>
        <location evidence="12">Nucleus</location>
    </subcellularLocation>
    <subcellularLocation>
        <location evidence="12">Mitochondrion</location>
    </subcellularLocation>
</comment>
<dbReference type="Pfam" id="PF05970">
    <property type="entry name" value="PIF1"/>
    <property type="match status" value="1"/>
</dbReference>
<evidence type="ECO:0000256" key="10">
    <source>
        <dbReference type="ARBA" id="ARBA00023235"/>
    </source>
</evidence>
<dbReference type="HAMAP" id="MF_03176">
    <property type="entry name" value="PIF1"/>
    <property type="match status" value="1"/>
</dbReference>